<gene>
    <name evidence="1" type="ORF">J4G78_17725</name>
</gene>
<protein>
    <submittedName>
        <fullName evidence="1">Uncharacterized protein</fullName>
    </submittedName>
</protein>
<accession>A0ABX7T350</accession>
<dbReference type="Proteomes" id="UP000663923">
    <property type="component" value="Chromosome"/>
</dbReference>
<organism evidence="1 2">
    <name type="scientific">Parasphingorhabdus cellanae</name>
    <dbReference type="NCBI Taxonomy" id="2806553"/>
    <lineage>
        <taxon>Bacteria</taxon>
        <taxon>Pseudomonadati</taxon>
        <taxon>Pseudomonadota</taxon>
        <taxon>Alphaproteobacteria</taxon>
        <taxon>Sphingomonadales</taxon>
        <taxon>Sphingomonadaceae</taxon>
        <taxon>Parasphingorhabdus</taxon>
    </lineage>
</organism>
<name>A0ABX7T350_9SPHN</name>
<sequence length="139" mass="15586">MTDISPAPDAPIADEDDPLAFIPVPFAVKHYRGWTPDRQRQFIHQLSRIGVVSAAAKAVGMTRDSAYKLRKRKGAESFAAAWDMALEMGCDNGHDHAITRAIEGYTVPYFYGGLMRGEVRRYDNRLLFALMASHSKRND</sequence>
<keyword evidence="2" id="KW-1185">Reference proteome</keyword>
<proteinExistence type="predicted"/>
<dbReference type="RefSeq" id="WP_207987813.1">
    <property type="nucleotide sequence ID" value="NZ_CP071794.1"/>
</dbReference>
<evidence type="ECO:0000313" key="1">
    <source>
        <dbReference type="EMBL" id="QTD55989.1"/>
    </source>
</evidence>
<reference evidence="1 2" key="1">
    <citation type="submission" date="2021-03" db="EMBL/GenBank/DDBJ databases">
        <title>Complete genome of Parasphingorhabdus_sp.JHSY0214.</title>
        <authorList>
            <person name="Yoo J.H."/>
            <person name="Bae J.W."/>
        </authorList>
    </citation>
    <scope>NUCLEOTIDE SEQUENCE [LARGE SCALE GENOMIC DNA]</scope>
    <source>
        <strain evidence="1 2">JHSY0214</strain>
    </source>
</reference>
<dbReference type="EMBL" id="CP071794">
    <property type="protein sequence ID" value="QTD55989.1"/>
    <property type="molecule type" value="Genomic_DNA"/>
</dbReference>
<evidence type="ECO:0000313" key="2">
    <source>
        <dbReference type="Proteomes" id="UP000663923"/>
    </source>
</evidence>